<protein>
    <submittedName>
        <fullName evidence="1">TerB family tellurite resistance protein</fullName>
    </submittedName>
</protein>
<sequence>MSIAELFDSEFKNRMKGRFAAVVRMLFVDGFFDEDEKKFLDKLALKLDISKQEYDEIVENPAKYELNPPYLYIERLESLYNITKLVHHDDHLGDKQERLLRKFAVSLGFTTSNVDYIVNKALILVDKKVDLDTFIFEMKNMNK</sequence>
<keyword evidence="2" id="KW-1185">Reference proteome</keyword>
<reference evidence="1 2" key="1">
    <citation type="submission" date="2024-03" db="EMBL/GenBank/DDBJ databases">
        <title>Two novel species of the genus Flavobacterium exhibiting potentially degradation of complex polysaccharides.</title>
        <authorList>
            <person name="Lian X."/>
        </authorList>
    </citation>
    <scope>NUCLEOTIDE SEQUENCE [LARGE SCALE GENOMIC DNA]</scope>
    <source>
        <strain evidence="2">j3</strain>
    </source>
</reference>
<dbReference type="SUPFAM" id="SSF158682">
    <property type="entry name" value="TerB-like"/>
    <property type="match status" value="1"/>
</dbReference>
<dbReference type="RefSeq" id="WP_342695738.1">
    <property type="nucleotide sequence ID" value="NZ_JBCGDO010000008.1"/>
</dbReference>
<proteinExistence type="predicted"/>
<accession>A0ABU9N485</accession>
<name>A0ABU9N485_9FLAO</name>
<dbReference type="EMBL" id="JBCGDO010000008">
    <property type="protein sequence ID" value="MEM0542532.1"/>
    <property type="molecule type" value="Genomic_DNA"/>
</dbReference>
<comment type="caution">
    <text evidence="1">The sequence shown here is derived from an EMBL/GenBank/DDBJ whole genome shotgun (WGS) entry which is preliminary data.</text>
</comment>
<evidence type="ECO:0000313" key="2">
    <source>
        <dbReference type="Proteomes" id="UP001460072"/>
    </source>
</evidence>
<dbReference type="Proteomes" id="UP001460072">
    <property type="component" value="Unassembled WGS sequence"/>
</dbReference>
<organism evidence="1 2">
    <name type="scientific">Flavobacterium aureirubrum</name>
    <dbReference type="NCBI Taxonomy" id="3133147"/>
    <lineage>
        <taxon>Bacteria</taxon>
        <taxon>Pseudomonadati</taxon>
        <taxon>Bacteroidota</taxon>
        <taxon>Flavobacteriia</taxon>
        <taxon>Flavobacteriales</taxon>
        <taxon>Flavobacteriaceae</taxon>
        <taxon>Flavobacterium</taxon>
    </lineage>
</organism>
<evidence type="ECO:0000313" key="1">
    <source>
        <dbReference type="EMBL" id="MEM0542532.1"/>
    </source>
</evidence>
<dbReference type="Gene3D" id="1.10.3680.10">
    <property type="entry name" value="TerB-like"/>
    <property type="match status" value="1"/>
</dbReference>
<gene>
    <name evidence="1" type="ORF">WFZ85_07875</name>
</gene>
<dbReference type="InterPro" id="IPR029024">
    <property type="entry name" value="TerB-like"/>
</dbReference>